<protein>
    <submittedName>
        <fullName evidence="1">Uncharacterized protein</fullName>
    </submittedName>
</protein>
<dbReference type="AlphaFoldDB" id="A0A411HNL8"/>
<accession>A0A411HNL8</accession>
<dbReference type="OrthoDB" id="8481836at2"/>
<dbReference type="RefSeq" id="WP_129835674.1">
    <property type="nucleotide sequence ID" value="NZ_CP035704.1"/>
</dbReference>
<proteinExistence type="predicted"/>
<evidence type="ECO:0000313" key="1">
    <source>
        <dbReference type="EMBL" id="QBB72064.1"/>
    </source>
</evidence>
<evidence type="ECO:0000313" key="2">
    <source>
        <dbReference type="Proteomes" id="UP000291562"/>
    </source>
</evidence>
<dbReference type="Proteomes" id="UP000291562">
    <property type="component" value="Chromosome"/>
</dbReference>
<reference evidence="1 2" key="1">
    <citation type="submission" date="2019-01" db="EMBL/GenBank/DDBJ databases">
        <title>Pseudolysobacter antarctica gen. nov., sp. nov., isolated from Fildes Peninsula, Antarctica.</title>
        <authorList>
            <person name="Wei Z."/>
            <person name="Peng F."/>
        </authorList>
    </citation>
    <scope>NUCLEOTIDE SEQUENCE [LARGE SCALE GENOMIC DNA]</scope>
    <source>
        <strain evidence="1 2">AQ6-296</strain>
    </source>
</reference>
<dbReference type="EMBL" id="CP035704">
    <property type="protein sequence ID" value="QBB72064.1"/>
    <property type="molecule type" value="Genomic_DNA"/>
</dbReference>
<keyword evidence="2" id="KW-1185">Reference proteome</keyword>
<gene>
    <name evidence="1" type="ORF">ELE36_17765</name>
</gene>
<organism evidence="1 2">
    <name type="scientific">Pseudolysobacter antarcticus</name>
    <dbReference type="NCBI Taxonomy" id="2511995"/>
    <lineage>
        <taxon>Bacteria</taxon>
        <taxon>Pseudomonadati</taxon>
        <taxon>Pseudomonadota</taxon>
        <taxon>Gammaproteobacteria</taxon>
        <taxon>Lysobacterales</taxon>
        <taxon>Rhodanobacteraceae</taxon>
        <taxon>Pseudolysobacter</taxon>
    </lineage>
</organism>
<sequence length="173" mass="19758">MATIFNHCGYWTSTNVKVNLSPDEKRAIGRPTTPRWDIDLVAYRPKSKELLAVECKSLLDSTGVVFRKDAFDSPKTYKLFSEAQTREVVLNSLANQFHEAGLTQSIAKPTLCMAAAHIAKKTDRPAMQQYFKKNGWRLFDEQWIKTKLHEIGSHGYQDDLAYFVAKLLRAETM</sequence>
<dbReference type="KEGG" id="xbc:ELE36_17765"/>
<name>A0A411HNL8_9GAMM</name>